<feature type="chain" id="PRO_5010980360" description="Apple domain-containing protein" evidence="1">
    <location>
        <begin position="26"/>
        <end position="272"/>
    </location>
</feature>
<keyword evidence="4" id="KW-1185">Reference proteome</keyword>
<evidence type="ECO:0000313" key="4">
    <source>
        <dbReference type="Proteomes" id="UP000015101"/>
    </source>
</evidence>
<proteinExistence type="predicted"/>
<dbReference type="EMBL" id="AMQM01005221">
    <property type="status" value="NOT_ANNOTATED_CDS"/>
    <property type="molecule type" value="Genomic_DNA"/>
</dbReference>
<evidence type="ECO:0000256" key="1">
    <source>
        <dbReference type="SAM" id="SignalP"/>
    </source>
</evidence>
<evidence type="ECO:0008006" key="5">
    <source>
        <dbReference type="Google" id="ProtNLM"/>
    </source>
</evidence>
<reference evidence="3" key="3">
    <citation type="submission" date="2015-06" db="UniProtKB">
        <authorList>
            <consortium name="EnsemblMetazoa"/>
        </authorList>
    </citation>
    <scope>IDENTIFICATION</scope>
</reference>
<dbReference type="RefSeq" id="XP_009021014.1">
    <property type="nucleotide sequence ID" value="XM_009022766.1"/>
</dbReference>
<dbReference type="EMBL" id="KB096864">
    <property type="protein sequence ID" value="ESO00843.1"/>
    <property type="molecule type" value="Genomic_DNA"/>
</dbReference>
<evidence type="ECO:0000313" key="2">
    <source>
        <dbReference type="EMBL" id="ESO00843.1"/>
    </source>
</evidence>
<reference evidence="4" key="1">
    <citation type="submission" date="2012-12" db="EMBL/GenBank/DDBJ databases">
        <authorList>
            <person name="Hellsten U."/>
            <person name="Grimwood J."/>
            <person name="Chapman J.A."/>
            <person name="Shapiro H."/>
            <person name="Aerts A."/>
            <person name="Otillar R.P."/>
            <person name="Terry A.Y."/>
            <person name="Boore J.L."/>
            <person name="Simakov O."/>
            <person name="Marletaz F."/>
            <person name="Cho S.-J."/>
            <person name="Edsinger-Gonzales E."/>
            <person name="Havlak P."/>
            <person name="Kuo D.-H."/>
            <person name="Larsson T."/>
            <person name="Lv J."/>
            <person name="Arendt D."/>
            <person name="Savage R."/>
            <person name="Osoegawa K."/>
            <person name="de Jong P."/>
            <person name="Lindberg D.R."/>
            <person name="Seaver E.C."/>
            <person name="Weisblat D.A."/>
            <person name="Putnam N.H."/>
            <person name="Grigoriev I.V."/>
            <person name="Rokhsar D.S."/>
        </authorList>
    </citation>
    <scope>NUCLEOTIDE SEQUENCE</scope>
</reference>
<reference evidence="2 4" key="2">
    <citation type="journal article" date="2013" name="Nature">
        <title>Insights into bilaterian evolution from three spiralian genomes.</title>
        <authorList>
            <person name="Simakov O."/>
            <person name="Marletaz F."/>
            <person name="Cho S.J."/>
            <person name="Edsinger-Gonzales E."/>
            <person name="Havlak P."/>
            <person name="Hellsten U."/>
            <person name="Kuo D.H."/>
            <person name="Larsson T."/>
            <person name="Lv J."/>
            <person name="Arendt D."/>
            <person name="Savage R."/>
            <person name="Osoegawa K."/>
            <person name="de Jong P."/>
            <person name="Grimwood J."/>
            <person name="Chapman J.A."/>
            <person name="Shapiro H."/>
            <person name="Aerts A."/>
            <person name="Otillar R.P."/>
            <person name="Terry A.Y."/>
            <person name="Boore J.L."/>
            <person name="Grigoriev I.V."/>
            <person name="Lindberg D.R."/>
            <person name="Seaver E.C."/>
            <person name="Weisblat D.A."/>
            <person name="Putnam N.H."/>
            <person name="Rokhsar D.S."/>
        </authorList>
    </citation>
    <scope>NUCLEOTIDE SEQUENCE</scope>
</reference>
<protein>
    <recommendedName>
        <fullName evidence="5">Apple domain-containing protein</fullName>
    </recommendedName>
</protein>
<dbReference type="GeneID" id="20205357"/>
<dbReference type="Proteomes" id="UP000015101">
    <property type="component" value="Unassembled WGS sequence"/>
</dbReference>
<dbReference type="CTD" id="20205357"/>
<sequence length="272" mass="31167">MKTLALYHFTAIIFSLFSITKLTSANINSYRRIQICNGNDDVCYSFTNPIEAHVLKPYEQCKALTWCAWKCSNISVGVCQSFDIRFDIRLKTCVCRLFSSVIKQYAVNPGCSLYFNNDVPKLFKLRFERGSKLIGLYVDGVKILPTNPGEINVPIPMSSRIVALSVQFPSRNSMFICCEWSSFSLLTDTTWRCTSDGLGDEDWFDLRYDDSSWPFALKYAKFNLKNCITAVERGGIGQARTSVNLYCRKKSRPNYVLIKTNSKKLFNNIWQE</sequence>
<feature type="signal peptide" evidence="1">
    <location>
        <begin position="1"/>
        <end position="25"/>
    </location>
</feature>
<dbReference type="KEGG" id="hro:HELRODRAFT_175336"/>
<dbReference type="AlphaFoldDB" id="T1F958"/>
<gene>
    <name evidence="3" type="primary">20205357</name>
    <name evidence="2" type="ORF">HELRODRAFT_175336</name>
</gene>
<dbReference type="InParanoid" id="T1F958"/>
<dbReference type="EnsemblMetazoa" id="HelroT175336">
    <property type="protein sequence ID" value="HelroP175336"/>
    <property type="gene ID" value="HelroG175336"/>
</dbReference>
<evidence type="ECO:0000313" key="3">
    <source>
        <dbReference type="EnsemblMetazoa" id="HelroP175336"/>
    </source>
</evidence>
<dbReference type="HOGENOM" id="CLU_1058766_0_0_1"/>
<name>T1F958_HELRO</name>
<organism evidence="3 4">
    <name type="scientific">Helobdella robusta</name>
    <name type="common">Californian leech</name>
    <dbReference type="NCBI Taxonomy" id="6412"/>
    <lineage>
        <taxon>Eukaryota</taxon>
        <taxon>Metazoa</taxon>
        <taxon>Spiralia</taxon>
        <taxon>Lophotrochozoa</taxon>
        <taxon>Annelida</taxon>
        <taxon>Clitellata</taxon>
        <taxon>Hirudinea</taxon>
        <taxon>Rhynchobdellida</taxon>
        <taxon>Glossiphoniidae</taxon>
        <taxon>Helobdella</taxon>
    </lineage>
</organism>
<keyword evidence="1" id="KW-0732">Signal</keyword>
<accession>T1F958</accession>